<keyword evidence="4 6" id="KW-0378">Hydrolase</keyword>
<keyword evidence="2 6" id="KW-0540">Nuclease</keyword>
<keyword evidence="9" id="KW-1185">Reference proteome</keyword>
<evidence type="ECO:0000256" key="1">
    <source>
        <dbReference type="ARBA" id="ARBA00022694"/>
    </source>
</evidence>
<dbReference type="PANTHER" id="PTHR33992:SF1">
    <property type="entry name" value="RIBONUCLEASE P PROTEIN COMPONENT"/>
    <property type="match status" value="1"/>
</dbReference>
<name>A0ABS8D430_9NEIS</name>
<protein>
    <recommendedName>
        <fullName evidence="6 7">Ribonuclease P protein component</fullName>
        <shortName evidence="6">RNase P protein</shortName>
        <shortName evidence="6">RNaseP protein</shortName>
        <ecNumber evidence="6 7">3.1.26.5</ecNumber>
    </recommendedName>
    <alternativeName>
        <fullName evidence="6">Protein C5</fullName>
    </alternativeName>
</protein>
<evidence type="ECO:0000256" key="3">
    <source>
        <dbReference type="ARBA" id="ARBA00022759"/>
    </source>
</evidence>
<dbReference type="HAMAP" id="MF_00227">
    <property type="entry name" value="RNase_P"/>
    <property type="match status" value="1"/>
</dbReference>
<comment type="subunit">
    <text evidence="6">Consists of a catalytic RNA component (M1 or rnpB) and a protein subunit.</text>
</comment>
<reference evidence="8" key="1">
    <citation type="submission" date="2021-10" db="EMBL/GenBank/DDBJ databases">
        <title>The complete genome sequence of Leeia sp. TBRC 13508.</title>
        <authorList>
            <person name="Charoenyingcharoen P."/>
            <person name="Yukphan P."/>
        </authorList>
    </citation>
    <scope>NUCLEOTIDE SEQUENCE</scope>
    <source>
        <strain evidence="8">TBRC 13508</strain>
    </source>
</reference>
<dbReference type="EC" id="3.1.26.5" evidence="6 7"/>
<dbReference type="InterPro" id="IPR000100">
    <property type="entry name" value="RNase_P"/>
</dbReference>
<dbReference type="PANTHER" id="PTHR33992">
    <property type="entry name" value="RIBONUCLEASE P PROTEIN COMPONENT"/>
    <property type="match status" value="1"/>
</dbReference>
<accession>A0ABS8D430</accession>
<comment type="catalytic activity">
    <reaction evidence="6">
        <text>Endonucleolytic cleavage of RNA, removing 5'-extranucleotides from tRNA precursor.</text>
        <dbReference type="EC" id="3.1.26.5"/>
    </reaction>
</comment>
<evidence type="ECO:0000256" key="5">
    <source>
        <dbReference type="ARBA" id="ARBA00022884"/>
    </source>
</evidence>
<organism evidence="8 9">
    <name type="scientific">Leeia speluncae</name>
    <dbReference type="NCBI Taxonomy" id="2884804"/>
    <lineage>
        <taxon>Bacteria</taxon>
        <taxon>Pseudomonadati</taxon>
        <taxon>Pseudomonadota</taxon>
        <taxon>Betaproteobacteria</taxon>
        <taxon>Neisseriales</taxon>
        <taxon>Leeiaceae</taxon>
        <taxon>Leeia</taxon>
    </lineage>
</organism>
<dbReference type="Pfam" id="PF00825">
    <property type="entry name" value="Ribonuclease_P"/>
    <property type="match status" value="1"/>
</dbReference>
<keyword evidence="3 6" id="KW-0255">Endonuclease</keyword>
<evidence type="ECO:0000256" key="7">
    <source>
        <dbReference type="NCBIfam" id="TIGR00188"/>
    </source>
</evidence>
<dbReference type="RefSeq" id="WP_227179253.1">
    <property type="nucleotide sequence ID" value="NZ_JAJBZT010000002.1"/>
</dbReference>
<dbReference type="Gene3D" id="3.30.230.10">
    <property type="match status" value="1"/>
</dbReference>
<sequence>MFKPTGQHYRFPRCYRLTKTDEFSSVFGLRRSHHGHFFQLLYKSSTLSEPRLGVVVSKKVSKAANKRNYAKRLCREFFRLNRPQFAGFDIILRVKKQIERSDSLQARQELMNLSRRLKRV</sequence>
<dbReference type="EMBL" id="JAJBZT010000002">
    <property type="protein sequence ID" value="MCB6182964.1"/>
    <property type="molecule type" value="Genomic_DNA"/>
</dbReference>
<evidence type="ECO:0000256" key="4">
    <source>
        <dbReference type="ARBA" id="ARBA00022801"/>
    </source>
</evidence>
<dbReference type="NCBIfam" id="TIGR00188">
    <property type="entry name" value="rnpA"/>
    <property type="match status" value="1"/>
</dbReference>
<proteinExistence type="inferred from homology"/>
<keyword evidence="1 6" id="KW-0819">tRNA processing</keyword>
<gene>
    <name evidence="6 8" type="primary">rnpA</name>
    <name evidence="8" type="ORF">LIN78_05305</name>
</gene>
<dbReference type="InterPro" id="IPR014721">
    <property type="entry name" value="Ribsml_uS5_D2-typ_fold_subgr"/>
</dbReference>
<dbReference type="SUPFAM" id="SSF54211">
    <property type="entry name" value="Ribosomal protein S5 domain 2-like"/>
    <property type="match status" value="1"/>
</dbReference>
<evidence type="ECO:0000256" key="6">
    <source>
        <dbReference type="HAMAP-Rule" id="MF_00227"/>
    </source>
</evidence>
<dbReference type="Proteomes" id="UP001165395">
    <property type="component" value="Unassembled WGS sequence"/>
</dbReference>
<evidence type="ECO:0000313" key="8">
    <source>
        <dbReference type="EMBL" id="MCB6182964.1"/>
    </source>
</evidence>
<keyword evidence="5 6" id="KW-0694">RNA-binding</keyword>
<dbReference type="GO" id="GO:0004526">
    <property type="term" value="F:ribonuclease P activity"/>
    <property type="evidence" value="ECO:0007669"/>
    <property type="project" value="UniProtKB-EC"/>
</dbReference>
<comment type="function">
    <text evidence="6">RNaseP catalyzes the removal of the 5'-leader sequence from pre-tRNA to produce the mature 5'-terminus. It can also cleave other RNA substrates such as 4.5S RNA. The protein component plays an auxiliary but essential role in vivo by binding to the 5'-leader sequence and broadening the substrate specificity of the ribozyme.</text>
</comment>
<evidence type="ECO:0000256" key="2">
    <source>
        <dbReference type="ARBA" id="ARBA00022722"/>
    </source>
</evidence>
<comment type="caution">
    <text evidence="8">The sequence shown here is derived from an EMBL/GenBank/DDBJ whole genome shotgun (WGS) entry which is preliminary data.</text>
</comment>
<evidence type="ECO:0000313" key="9">
    <source>
        <dbReference type="Proteomes" id="UP001165395"/>
    </source>
</evidence>
<dbReference type="InterPro" id="IPR020568">
    <property type="entry name" value="Ribosomal_Su5_D2-typ_SF"/>
</dbReference>
<comment type="similarity">
    <text evidence="6">Belongs to the RnpA family.</text>
</comment>